<feature type="signal peptide" evidence="2">
    <location>
        <begin position="1"/>
        <end position="20"/>
    </location>
</feature>
<reference evidence="3 4" key="1">
    <citation type="journal article" date="2014" name="Proc. Natl. Acad. Sci. U.S.A.">
        <title>Trajectory and genomic determinants of fungal-pathogen speciation and host adaptation.</title>
        <authorList>
            <person name="Hu X."/>
            <person name="Xiao G."/>
            <person name="Zheng P."/>
            <person name="Shang Y."/>
            <person name="Su Y."/>
            <person name="Zhang X."/>
            <person name="Liu X."/>
            <person name="Zhan S."/>
            <person name="St Leger R.J."/>
            <person name="Wang C."/>
        </authorList>
    </citation>
    <scope>NUCLEOTIDE SEQUENCE [LARGE SCALE GENOMIC DNA]</scope>
    <source>
        <strain evidence="3 4">ARSEF 977</strain>
    </source>
</reference>
<feature type="chain" id="PRO_5002088696" evidence="2">
    <location>
        <begin position="21"/>
        <end position="81"/>
    </location>
</feature>
<comment type="caution">
    <text evidence="3">The sequence shown here is derived from an EMBL/GenBank/DDBJ whole genome shotgun (WGS) entry which is preliminary data.</text>
</comment>
<dbReference type="AlphaFoldDB" id="A0A0B4GFT5"/>
<dbReference type="EMBL" id="AZNH01000161">
    <property type="protein sequence ID" value="KID81343.1"/>
    <property type="molecule type" value="Genomic_DNA"/>
</dbReference>
<protein>
    <submittedName>
        <fullName evidence="3">Uncharacterized protein</fullName>
    </submittedName>
</protein>
<gene>
    <name evidence="3" type="ORF">MGU_11296</name>
</gene>
<evidence type="ECO:0000256" key="2">
    <source>
        <dbReference type="SAM" id="SignalP"/>
    </source>
</evidence>
<evidence type="ECO:0000256" key="1">
    <source>
        <dbReference type="SAM" id="MobiDB-lite"/>
    </source>
</evidence>
<dbReference type="HOGENOM" id="CLU_2574373_0_0_1"/>
<sequence>MVRIAAAALAFAASLMAVSASANAPGHVAMQNLNQRQEAGSAPSEGMNQEENLKALLEEIKELTGEIQSIAEEIINHPDQV</sequence>
<evidence type="ECO:0000313" key="3">
    <source>
        <dbReference type="EMBL" id="KID81343.1"/>
    </source>
</evidence>
<organism evidence="3 4">
    <name type="scientific">Metarhizium guizhouense (strain ARSEF 977)</name>
    <dbReference type="NCBI Taxonomy" id="1276136"/>
    <lineage>
        <taxon>Eukaryota</taxon>
        <taxon>Fungi</taxon>
        <taxon>Dikarya</taxon>
        <taxon>Ascomycota</taxon>
        <taxon>Pezizomycotina</taxon>
        <taxon>Sordariomycetes</taxon>
        <taxon>Hypocreomycetidae</taxon>
        <taxon>Hypocreales</taxon>
        <taxon>Clavicipitaceae</taxon>
        <taxon>Metarhizium</taxon>
    </lineage>
</organism>
<accession>A0A0B4GFT5</accession>
<dbReference type="Proteomes" id="UP000031192">
    <property type="component" value="Unassembled WGS sequence"/>
</dbReference>
<dbReference type="OrthoDB" id="4941390at2759"/>
<keyword evidence="4" id="KW-1185">Reference proteome</keyword>
<proteinExistence type="predicted"/>
<feature type="region of interest" description="Disordered" evidence="1">
    <location>
        <begin position="29"/>
        <end position="50"/>
    </location>
</feature>
<name>A0A0B4GFT5_METGA</name>
<keyword evidence="2" id="KW-0732">Signal</keyword>
<evidence type="ECO:0000313" key="4">
    <source>
        <dbReference type="Proteomes" id="UP000031192"/>
    </source>
</evidence>